<keyword evidence="10" id="KW-1003">Cell membrane</keyword>
<evidence type="ECO:0000256" key="1">
    <source>
        <dbReference type="ARBA" id="ARBA00022448"/>
    </source>
</evidence>
<evidence type="ECO:0000256" key="10">
    <source>
        <dbReference type="HAMAP-Rule" id="MF_00463"/>
    </source>
</evidence>
<evidence type="ECO:0000259" key="14">
    <source>
        <dbReference type="PROSITE" id="PS51656"/>
    </source>
</evidence>
<dbReference type="GO" id="GO:0051539">
    <property type="term" value="F:4 iron, 4 sulfur cluster binding"/>
    <property type="evidence" value="ECO:0007669"/>
    <property type="project" value="UniProtKB-UniRule"/>
</dbReference>
<dbReference type="InterPro" id="IPR050395">
    <property type="entry name" value="4Fe4S_Ferredoxin_RnfB"/>
</dbReference>
<keyword evidence="3 10" id="KW-0479">Metal-binding</keyword>
<comment type="cofactor">
    <cofactor evidence="10">
        <name>[4Fe-4S] cluster</name>
        <dbReference type="ChEBI" id="CHEBI:49883"/>
    </cofactor>
    <text evidence="10">Binds 3 [4Fe-4S] clusters.</text>
</comment>
<keyword evidence="1 10" id="KW-0813">Transport</keyword>
<dbReference type="GO" id="GO:0046872">
    <property type="term" value="F:metal ion binding"/>
    <property type="evidence" value="ECO:0007669"/>
    <property type="project" value="UniProtKB-KW"/>
</dbReference>
<dbReference type="AlphaFoldDB" id="A0ABC8EAL3"/>
<dbReference type="InterPro" id="IPR010207">
    <property type="entry name" value="Elect_transpt_cplx_RnfB/RsxB"/>
</dbReference>
<feature type="binding site" evidence="10">
    <location>
        <position position="76"/>
    </location>
    <ligand>
        <name>[4Fe-4S] cluster</name>
        <dbReference type="ChEBI" id="CHEBI:49883"/>
        <label>1</label>
    </ligand>
</feature>
<dbReference type="SUPFAM" id="SSF54862">
    <property type="entry name" value="4Fe-4S ferredoxins"/>
    <property type="match status" value="2"/>
</dbReference>
<evidence type="ECO:0000256" key="8">
    <source>
        <dbReference type="ARBA" id="ARBA00023014"/>
    </source>
</evidence>
<evidence type="ECO:0000256" key="6">
    <source>
        <dbReference type="ARBA" id="ARBA00022982"/>
    </source>
</evidence>
<evidence type="ECO:0000259" key="13">
    <source>
        <dbReference type="PROSITE" id="PS51379"/>
    </source>
</evidence>
<dbReference type="PROSITE" id="PS00198">
    <property type="entry name" value="4FE4S_FER_1"/>
    <property type="match status" value="2"/>
</dbReference>
<dbReference type="NCBIfam" id="TIGR01944">
    <property type="entry name" value="rnfB"/>
    <property type="match status" value="1"/>
</dbReference>
<feature type="binding site" evidence="10">
    <location>
        <position position="51"/>
    </location>
    <ligand>
        <name>[4Fe-4S] cluster</name>
        <dbReference type="ChEBI" id="CHEBI:49883"/>
        <label>1</label>
    </ligand>
</feature>
<name>A0ABC8EAL3_CLOTA</name>
<evidence type="ECO:0000256" key="3">
    <source>
        <dbReference type="ARBA" id="ARBA00022723"/>
    </source>
</evidence>
<evidence type="ECO:0000256" key="7">
    <source>
        <dbReference type="ARBA" id="ARBA00023004"/>
    </source>
</evidence>
<dbReference type="Pfam" id="PF12838">
    <property type="entry name" value="Fer4_7"/>
    <property type="match status" value="1"/>
</dbReference>
<feature type="domain" description="4Fe-4S ferredoxin-type" evidence="13">
    <location>
        <begin position="164"/>
        <end position="193"/>
    </location>
</feature>
<dbReference type="GO" id="GO:0005886">
    <property type="term" value="C:plasma membrane"/>
    <property type="evidence" value="ECO:0007669"/>
    <property type="project" value="UniProtKB-SubCell"/>
</dbReference>
<dbReference type="Pfam" id="PF00037">
    <property type="entry name" value="Fer4"/>
    <property type="match status" value="1"/>
</dbReference>
<feature type="binding site" evidence="10">
    <location>
        <position position="54"/>
    </location>
    <ligand>
        <name>[4Fe-4S] cluster</name>
        <dbReference type="ChEBI" id="CHEBI:49883"/>
        <label>1</label>
    </ligand>
</feature>
<gene>
    <name evidence="10 15" type="primary">rnfB</name>
    <name evidence="15" type="ORF">K234311028_08560</name>
</gene>
<dbReference type="EC" id="7.-.-.-" evidence="10"/>
<dbReference type="InterPro" id="IPR007202">
    <property type="entry name" value="4Fe-4S_dom"/>
</dbReference>
<sequence length="326" mass="33770">MDLNNLIAPVLSLGGLGIIFGALLGYASKKFAVEVDPRVPQVRDVLPGANCGGCGFAGCDAYADAVVNAGASPNGCPVGGAACASKIAEIMGVTVDASEPKKAYVKCQGTCNNAKEKYEYYGAMTCVDAANIPGAGSKQCSYGCMGLGSCTQVCLFDAITIEDGIAVIDEEKCTGCGACVDICPKAVIELTPMSKKVRIACNSHDKGISVKNACAVGCISCGLCARNCPVEAIEMVDNLPVINYDKCVQCGICVKKCPTKAIANLKKDQKVAPKAKPVAEVKPAEDGKKPATEVKEATKPVAKVKETKDDTKPAAEVKEAKKTEDK</sequence>
<dbReference type="PROSITE" id="PS51656">
    <property type="entry name" value="4FE4S"/>
    <property type="match status" value="1"/>
</dbReference>
<feature type="region of interest" description="Hydrophobic" evidence="10">
    <location>
        <begin position="1"/>
        <end position="28"/>
    </location>
</feature>
<feature type="binding site" evidence="10">
    <location>
        <position position="179"/>
    </location>
    <ligand>
        <name>[4Fe-4S] cluster</name>
        <dbReference type="ChEBI" id="CHEBI:49883"/>
        <label>3</label>
    </ligand>
</feature>
<dbReference type="Proteomes" id="UP001321763">
    <property type="component" value="Chromosome"/>
</dbReference>
<dbReference type="EMBL" id="AP026818">
    <property type="protein sequence ID" value="BDR80610.1"/>
    <property type="molecule type" value="Genomic_DNA"/>
</dbReference>
<reference evidence="15 16" key="1">
    <citation type="submission" date="2022-09" db="EMBL/GenBank/DDBJ databases">
        <title>complete genome sequences of Clostridium tetani str. KHSU-234311-028 isolated from soil.</title>
        <authorList>
            <person name="Sekizuka T."/>
            <person name="Shitada C."/>
            <person name="Takahashi M."/>
            <person name="Kuroda M."/>
        </authorList>
    </citation>
    <scope>NUCLEOTIDE SEQUENCE [LARGE SCALE GENOMIC DNA]</scope>
    <source>
        <strain evidence="15 16">KHSU-234311-028</strain>
    </source>
</reference>
<comment type="subcellular location">
    <subcellularLocation>
        <location evidence="10">Cell membrane</location>
    </subcellularLocation>
</comment>
<feature type="binding site" evidence="10">
    <location>
        <position position="144"/>
    </location>
    <ligand>
        <name>[4Fe-4S] cluster</name>
        <dbReference type="ChEBI" id="CHEBI:49883"/>
        <label>2</label>
    </ligand>
</feature>
<evidence type="ECO:0000256" key="9">
    <source>
        <dbReference type="ARBA" id="ARBA00023136"/>
    </source>
</evidence>
<feature type="domain" description="4Fe-4S ferredoxin-type" evidence="13">
    <location>
        <begin position="206"/>
        <end position="237"/>
    </location>
</feature>
<protein>
    <recommendedName>
        <fullName evidence="10">Ion-translocating oxidoreductase complex subunit B</fullName>
        <ecNumber evidence="10">7.-.-.-</ecNumber>
    </recommendedName>
    <alternativeName>
        <fullName evidence="10">Rnf electron transport complex subunit B</fullName>
    </alternativeName>
</protein>
<keyword evidence="6 10" id="KW-0249">Electron transport</keyword>
<comment type="similarity">
    <text evidence="10">Belongs to the 4Fe4S bacterial-type ferredoxin family. RnfB subfamily.</text>
</comment>
<evidence type="ECO:0000313" key="15">
    <source>
        <dbReference type="EMBL" id="BDR80610.1"/>
    </source>
</evidence>
<evidence type="ECO:0000256" key="2">
    <source>
        <dbReference type="ARBA" id="ARBA00022485"/>
    </source>
</evidence>
<evidence type="ECO:0000256" key="4">
    <source>
        <dbReference type="ARBA" id="ARBA00022737"/>
    </source>
</evidence>
<keyword evidence="9 10" id="KW-0472">Membrane</keyword>
<keyword evidence="8 10" id="KW-0411">Iron-sulfur</keyword>
<comment type="caution">
    <text evidence="10">Lacks conserved residue(s) required for the propagation of feature annotation.</text>
</comment>
<dbReference type="HAMAP" id="MF_00463">
    <property type="entry name" value="RsxB_RnfB"/>
    <property type="match status" value="1"/>
</dbReference>
<dbReference type="GO" id="GO:0022900">
    <property type="term" value="P:electron transport chain"/>
    <property type="evidence" value="ECO:0007669"/>
    <property type="project" value="UniProtKB-UniRule"/>
</dbReference>
<dbReference type="Gene3D" id="1.10.15.40">
    <property type="entry name" value="Electron transport complex subunit B, putative Fe-S cluster"/>
    <property type="match status" value="1"/>
</dbReference>
<feature type="binding site" evidence="10">
    <location>
        <position position="173"/>
    </location>
    <ligand>
        <name>[4Fe-4S] cluster</name>
        <dbReference type="ChEBI" id="CHEBI:49883"/>
        <label>3</label>
    </ligand>
</feature>
<feature type="binding site" evidence="10">
    <location>
        <position position="176"/>
    </location>
    <ligand>
        <name>[4Fe-4S] cluster</name>
        <dbReference type="ChEBI" id="CHEBI:49883"/>
        <label>3</label>
    </ligand>
</feature>
<dbReference type="InterPro" id="IPR017896">
    <property type="entry name" value="4Fe4S_Fe-S-bd"/>
</dbReference>
<keyword evidence="7 10" id="KW-0408">Iron</keyword>
<feature type="binding site" evidence="10">
    <location>
        <position position="59"/>
    </location>
    <ligand>
        <name>[4Fe-4S] cluster</name>
        <dbReference type="ChEBI" id="CHEBI:49883"/>
        <label>1</label>
    </ligand>
</feature>
<feature type="binding site" evidence="10">
    <location>
        <position position="183"/>
    </location>
    <ligand>
        <name>[4Fe-4S] cluster</name>
        <dbReference type="ChEBI" id="CHEBI:49883"/>
        <label>2</label>
    </ligand>
</feature>
<proteinExistence type="inferred from homology"/>
<feature type="binding site" evidence="10">
    <location>
        <position position="154"/>
    </location>
    <ligand>
        <name>[4Fe-4S] cluster</name>
        <dbReference type="ChEBI" id="CHEBI:49883"/>
        <label>3</label>
    </ligand>
</feature>
<keyword evidence="5 10" id="KW-1278">Translocase</keyword>
<feature type="binding site" evidence="10">
    <location>
        <position position="140"/>
    </location>
    <ligand>
        <name>[4Fe-4S] cluster</name>
        <dbReference type="ChEBI" id="CHEBI:49883"/>
        <label>2</label>
    </ligand>
</feature>
<dbReference type="PROSITE" id="PS51379">
    <property type="entry name" value="4FE4S_FER_2"/>
    <property type="match status" value="3"/>
</dbReference>
<keyword evidence="12" id="KW-0812">Transmembrane</keyword>
<comment type="subunit">
    <text evidence="10">The complex is composed of six subunits: RnfA, RnfB, RnfC, RnfD, RnfE and RnfG.</text>
</comment>
<organism evidence="15 16">
    <name type="scientific">Clostridium tetani</name>
    <dbReference type="NCBI Taxonomy" id="1513"/>
    <lineage>
        <taxon>Bacteria</taxon>
        <taxon>Bacillati</taxon>
        <taxon>Bacillota</taxon>
        <taxon>Clostridia</taxon>
        <taxon>Eubacteriales</taxon>
        <taxon>Clostridiaceae</taxon>
        <taxon>Clostridium</taxon>
    </lineage>
</organism>
<feature type="domain" description="4Fe-4S ferredoxin-type" evidence="13">
    <location>
        <begin position="238"/>
        <end position="268"/>
    </location>
</feature>
<dbReference type="CDD" id="cd10549">
    <property type="entry name" value="MtMvhB_like"/>
    <property type="match status" value="1"/>
</dbReference>
<dbReference type="PANTHER" id="PTHR43560">
    <property type="entry name" value="ION-TRANSLOCATING OXIDOREDUCTASE COMPLEX SUBUNIT B"/>
    <property type="match status" value="1"/>
</dbReference>
<feature type="domain" description="4Fe-4S" evidence="14">
    <location>
        <begin position="34"/>
        <end position="93"/>
    </location>
</feature>
<dbReference type="RefSeq" id="WP_023437888.1">
    <property type="nucleotide sequence ID" value="NZ_AP026806.1"/>
</dbReference>
<dbReference type="Gene3D" id="3.30.70.20">
    <property type="match status" value="2"/>
</dbReference>
<feature type="transmembrane region" description="Helical" evidence="12">
    <location>
        <begin position="6"/>
        <end position="27"/>
    </location>
</feature>
<keyword evidence="12" id="KW-1133">Transmembrane helix</keyword>
<evidence type="ECO:0000256" key="12">
    <source>
        <dbReference type="SAM" id="Phobius"/>
    </source>
</evidence>
<keyword evidence="2 10" id="KW-0004">4Fe-4S</keyword>
<dbReference type="Pfam" id="PF04060">
    <property type="entry name" value="FeS"/>
    <property type="match status" value="1"/>
</dbReference>
<evidence type="ECO:0000256" key="5">
    <source>
        <dbReference type="ARBA" id="ARBA00022967"/>
    </source>
</evidence>
<feature type="binding site" evidence="10">
    <location>
        <position position="150"/>
    </location>
    <ligand>
        <name>[4Fe-4S] cluster</name>
        <dbReference type="ChEBI" id="CHEBI:49883"/>
        <label>2</label>
    </ligand>
</feature>
<dbReference type="PANTHER" id="PTHR43560:SF1">
    <property type="entry name" value="ION-TRANSLOCATING OXIDOREDUCTASE COMPLEX SUBUNIT B"/>
    <property type="match status" value="1"/>
</dbReference>
<evidence type="ECO:0000313" key="16">
    <source>
        <dbReference type="Proteomes" id="UP001321763"/>
    </source>
</evidence>
<feature type="region of interest" description="Disordered" evidence="11">
    <location>
        <begin position="271"/>
        <end position="326"/>
    </location>
</feature>
<accession>A0ABC8EAL3</accession>
<keyword evidence="4 10" id="KW-0677">Repeat</keyword>
<comment type="function">
    <text evidence="10">Part of a membrane-bound complex that couples electron transfer with translocation of ions across the membrane.</text>
</comment>
<dbReference type="InterPro" id="IPR017900">
    <property type="entry name" value="4Fe4S_Fe_S_CS"/>
</dbReference>
<evidence type="ECO:0000256" key="11">
    <source>
        <dbReference type="SAM" id="MobiDB-lite"/>
    </source>
</evidence>